<evidence type="ECO:0000256" key="5">
    <source>
        <dbReference type="ARBA" id="ARBA00022723"/>
    </source>
</evidence>
<dbReference type="NCBIfam" id="TIGR00729">
    <property type="entry name" value="ribonuclease HII"/>
    <property type="match status" value="1"/>
</dbReference>
<dbReference type="Gene3D" id="3.30.420.10">
    <property type="entry name" value="Ribonuclease H-like superfamily/Ribonuclease H"/>
    <property type="match status" value="1"/>
</dbReference>
<dbReference type="AlphaFoldDB" id="A0A8S1C588"/>
<dbReference type="InterPro" id="IPR004649">
    <property type="entry name" value="RNase_H2_suA"/>
</dbReference>
<comment type="cofactor">
    <cofactor evidence="2">
        <name>Mg(2+)</name>
        <dbReference type="ChEBI" id="CHEBI:18420"/>
    </cofactor>
</comment>
<dbReference type="GO" id="GO:0043137">
    <property type="term" value="P:DNA replication, removal of RNA primer"/>
    <property type="evidence" value="ECO:0007669"/>
    <property type="project" value="TreeGrafter"/>
</dbReference>
<dbReference type="InterPro" id="IPR001352">
    <property type="entry name" value="RNase_HII/HIII"/>
</dbReference>
<dbReference type="GO" id="GO:0003723">
    <property type="term" value="F:RNA binding"/>
    <property type="evidence" value="ECO:0007669"/>
    <property type="project" value="UniProtKB-UniRule"/>
</dbReference>
<keyword evidence="7 9" id="KW-0378">Hydrolase</keyword>
<evidence type="ECO:0000256" key="4">
    <source>
        <dbReference type="ARBA" id="ARBA00022722"/>
    </source>
</evidence>
<evidence type="ECO:0000256" key="8">
    <source>
        <dbReference type="ARBA" id="ARBA00024981"/>
    </source>
</evidence>
<dbReference type="OrthoDB" id="7462577at2759"/>
<comment type="function">
    <text evidence="10">Endonuclease that specifically degrades the RNA of RNA-DNA hybrids.</text>
</comment>
<dbReference type="Pfam" id="PF01351">
    <property type="entry name" value="RNase_HII"/>
    <property type="match status" value="1"/>
</dbReference>
<evidence type="ECO:0000256" key="10">
    <source>
        <dbReference type="RuleBase" id="RU003515"/>
    </source>
</evidence>
<evidence type="ECO:0000313" key="13">
    <source>
        <dbReference type="Proteomes" id="UP000494165"/>
    </source>
</evidence>
<dbReference type="CDD" id="cd07181">
    <property type="entry name" value="RNase_HII_eukaryota_like"/>
    <property type="match status" value="1"/>
</dbReference>
<dbReference type="EMBL" id="CADEPI010000029">
    <property type="protein sequence ID" value="CAB3367241.1"/>
    <property type="molecule type" value="Genomic_DNA"/>
</dbReference>
<evidence type="ECO:0000259" key="11">
    <source>
        <dbReference type="PROSITE" id="PS51975"/>
    </source>
</evidence>
<feature type="binding site" evidence="9">
    <location>
        <position position="49"/>
    </location>
    <ligand>
        <name>a divalent metal cation</name>
        <dbReference type="ChEBI" id="CHEBI:60240"/>
    </ligand>
</feature>
<dbReference type="FunFam" id="3.30.420.10:FF:000016">
    <property type="entry name" value="Ribonuclease"/>
    <property type="match status" value="1"/>
</dbReference>
<dbReference type="GO" id="GO:0006298">
    <property type="term" value="P:mismatch repair"/>
    <property type="evidence" value="ECO:0007669"/>
    <property type="project" value="TreeGrafter"/>
</dbReference>
<dbReference type="InterPro" id="IPR023160">
    <property type="entry name" value="RNase_HII_hlx-loop-hlx_cap_dom"/>
</dbReference>
<keyword evidence="13" id="KW-1185">Reference proteome</keyword>
<feature type="binding site" evidence="9">
    <location>
        <position position="48"/>
    </location>
    <ligand>
        <name>a divalent metal cation</name>
        <dbReference type="ChEBI" id="CHEBI:60240"/>
    </ligand>
</feature>
<sequence length="317" mass="35130">MAQILRAELNNAEGFESPIVNNDNTKNLCLVSPVPDICKNDPCMLGIDEAGRGPVLGPMVYGICYCPLDYEAELKVLGAVDSKSIDDKKREEMFGKLCEHPDQVGWAVEVISPTTISNDMLRRSKISLNELSHNSAINLVKRALEDGVNVKEVYVDTVGPPEKYQDKLSKIFPNIKVTVAKKADAIYPVVSAASICAKVCRDKAVSNWKFKENIEIVGDAWGSGYPGDPATKKFLQANLDPVFGFPQLVRFSWSTAEKITDEKCAPFEWSDDEEDGAVAKTASIQSFFSPANSTKQSIQLSHKFFTERKMKRCTDMF</sequence>
<dbReference type="InterPro" id="IPR036397">
    <property type="entry name" value="RNaseH_sf"/>
</dbReference>
<comment type="function">
    <text evidence="8">Catalytic subunit of RNase HII, an endonuclease that specifically degrades the RNA of RNA:DNA hybrids. Participates in DNA replication, possibly by mediating the removal of lagging-strand Okazaki fragment RNA primers during DNA replication. Mediates the excision of single ribonucleotides from DNA:RNA duplexes.</text>
</comment>
<dbReference type="SUPFAM" id="SSF53098">
    <property type="entry name" value="Ribonuclease H-like"/>
    <property type="match status" value="1"/>
</dbReference>
<dbReference type="InterPro" id="IPR024567">
    <property type="entry name" value="RNase_HII/HIII_dom"/>
</dbReference>
<feature type="binding site" evidence="9">
    <location>
        <position position="156"/>
    </location>
    <ligand>
        <name>a divalent metal cation</name>
        <dbReference type="ChEBI" id="CHEBI:60240"/>
    </ligand>
</feature>
<comment type="catalytic activity">
    <reaction evidence="1 9 10">
        <text>Endonucleolytic cleavage to 5'-phosphomonoester.</text>
        <dbReference type="EC" id="3.1.26.4"/>
    </reaction>
</comment>
<keyword evidence="4 9" id="KW-0540">Nuclease</keyword>
<evidence type="ECO:0000256" key="7">
    <source>
        <dbReference type="ARBA" id="ARBA00022801"/>
    </source>
</evidence>
<dbReference type="PANTHER" id="PTHR10954:SF7">
    <property type="entry name" value="RIBONUCLEASE H2 SUBUNIT A"/>
    <property type="match status" value="1"/>
</dbReference>
<dbReference type="EC" id="3.1.26.4" evidence="10"/>
<reference evidence="12 13" key="1">
    <citation type="submission" date="2020-04" db="EMBL/GenBank/DDBJ databases">
        <authorList>
            <person name="Alioto T."/>
            <person name="Alioto T."/>
            <person name="Gomez Garrido J."/>
        </authorList>
    </citation>
    <scope>NUCLEOTIDE SEQUENCE [LARGE SCALE GENOMIC DNA]</scope>
</reference>
<comment type="cofactor">
    <cofactor evidence="9">
        <name>Mn(2+)</name>
        <dbReference type="ChEBI" id="CHEBI:29035"/>
    </cofactor>
    <cofactor evidence="9">
        <name>Mg(2+)</name>
        <dbReference type="ChEBI" id="CHEBI:18420"/>
    </cofactor>
    <text evidence="9">Manganese or magnesium. Binds 1 divalent metal ion per monomer in the absence of substrate. May bind a second metal ion after substrate binding.</text>
</comment>
<dbReference type="GO" id="GO:0046872">
    <property type="term" value="F:metal ion binding"/>
    <property type="evidence" value="ECO:0007669"/>
    <property type="project" value="UniProtKB-KW"/>
</dbReference>
<feature type="domain" description="RNase H type-2" evidence="11">
    <location>
        <begin position="42"/>
        <end position="265"/>
    </location>
</feature>
<dbReference type="PROSITE" id="PS51975">
    <property type="entry name" value="RNASE_H_2"/>
    <property type="match status" value="1"/>
</dbReference>
<evidence type="ECO:0000256" key="6">
    <source>
        <dbReference type="ARBA" id="ARBA00022759"/>
    </source>
</evidence>
<dbReference type="InterPro" id="IPR012337">
    <property type="entry name" value="RNaseH-like_sf"/>
</dbReference>
<dbReference type="Gene3D" id="1.10.10.460">
    <property type="entry name" value="Ribonuclease hii. Domain 2"/>
    <property type="match status" value="1"/>
</dbReference>
<name>A0A8S1C588_9INSE</name>
<organism evidence="12 13">
    <name type="scientific">Cloeon dipterum</name>
    <dbReference type="NCBI Taxonomy" id="197152"/>
    <lineage>
        <taxon>Eukaryota</taxon>
        <taxon>Metazoa</taxon>
        <taxon>Ecdysozoa</taxon>
        <taxon>Arthropoda</taxon>
        <taxon>Hexapoda</taxon>
        <taxon>Insecta</taxon>
        <taxon>Pterygota</taxon>
        <taxon>Palaeoptera</taxon>
        <taxon>Ephemeroptera</taxon>
        <taxon>Pisciforma</taxon>
        <taxon>Baetidae</taxon>
        <taxon>Cloeon</taxon>
    </lineage>
</organism>
<evidence type="ECO:0000256" key="1">
    <source>
        <dbReference type="ARBA" id="ARBA00000077"/>
    </source>
</evidence>
<dbReference type="FunFam" id="1.10.10.460:FF:000001">
    <property type="entry name" value="Ribonuclease"/>
    <property type="match status" value="1"/>
</dbReference>
<dbReference type="PANTHER" id="PTHR10954">
    <property type="entry name" value="RIBONUCLEASE H2 SUBUNIT A"/>
    <property type="match status" value="1"/>
</dbReference>
<gene>
    <name evidence="12" type="ORF">CLODIP_2_CD04304</name>
</gene>
<protein>
    <recommendedName>
        <fullName evidence="10">Ribonuclease</fullName>
        <ecNumber evidence="10">3.1.26.4</ecNumber>
    </recommendedName>
</protein>
<evidence type="ECO:0000256" key="3">
    <source>
        <dbReference type="ARBA" id="ARBA00007058"/>
    </source>
</evidence>
<proteinExistence type="inferred from homology"/>
<dbReference type="GO" id="GO:0004523">
    <property type="term" value="F:RNA-DNA hybrid ribonuclease activity"/>
    <property type="evidence" value="ECO:0007669"/>
    <property type="project" value="UniProtKB-UniRule"/>
</dbReference>
<evidence type="ECO:0000256" key="9">
    <source>
        <dbReference type="PROSITE-ProRule" id="PRU01319"/>
    </source>
</evidence>
<evidence type="ECO:0000256" key="2">
    <source>
        <dbReference type="ARBA" id="ARBA00001946"/>
    </source>
</evidence>
<keyword evidence="6 9" id="KW-0255">Endonuclease</keyword>
<evidence type="ECO:0000313" key="12">
    <source>
        <dbReference type="EMBL" id="CAB3367241.1"/>
    </source>
</evidence>
<dbReference type="Proteomes" id="UP000494165">
    <property type="component" value="Unassembled WGS sequence"/>
</dbReference>
<keyword evidence="5 9" id="KW-0479">Metal-binding</keyword>
<comment type="similarity">
    <text evidence="3">Belongs to the RNase HII family. Eukaryotic subfamily.</text>
</comment>
<comment type="caution">
    <text evidence="12">The sequence shown here is derived from an EMBL/GenBank/DDBJ whole genome shotgun (WGS) entry which is preliminary data.</text>
</comment>
<accession>A0A8S1C588</accession>
<dbReference type="GO" id="GO:0032299">
    <property type="term" value="C:ribonuclease H2 complex"/>
    <property type="evidence" value="ECO:0007669"/>
    <property type="project" value="TreeGrafter"/>
</dbReference>